<organism evidence="1 2">
    <name type="scientific">Sporosarcina gallistercoris</name>
    <dbReference type="NCBI Taxonomy" id="2762245"/>
    <lineage>
        <taxon>Bacteria</taxon>
        <taxon>Bacillati</taxon>
        <taxon>Bacillota</taxon>
        <taxon>Bacilli</taxon>
        <taxon>Bacillales</taxon>
        <taxon>Caryophanaceae</taxon>
        <taxon>Sporosarcina</taxon>
    </lineage>
</organism>
<comment type="caution">
    <text evidence="1">The sequence shown here is derived from an EMBL/GenBank/DDBJ whole genome shotgun (WGS) entry which is preliminary data.</text>
</comment>
<name>A0ABR8PLA0_9BACL</name>
<evidence type="ECO:0000313" key="1">
    <source>
        <dbReference type="EMBL" id="MBD7908948.1"/>
    </source>
</evidence>
<gene>
    <name evidence="1" type="ORF">H9659_11455</name>
</gene>
<dbReference type="EMBL" id="JACSQY010000008">
    <property type="protein sequence ID" value="MBD7908948.1"/>
    <property type="molecule type" value="Genomic_DNA"/>
</dbReference>
<proteinExistence type="predicted"/>
<dbReference type="SUPFAM" id="SSF101967">
    <property type="entry name" value="Adhesin YadA, collagen-binding domain"/>
    <property type="match status" value="1"/>
</dbReference>
<dbReference type="Proteomes" id="UP000659496">
    <property type="component" value="Unassembled WGS sequence"/>
</dbReference>
<reference evidence="1 2" key="1">
    <citation type="submission" date="2020-08" db="EMBL/GenBank/DDBJ databases">
        <title>A Genomic Blueprint of the Chicken Gut Microbiome.</title>
        <authorList>
            <person name="Gilroy R."/>
            <person name="Ravi A."/>
            <person name="Getino M."/>
            <person name="Pursley I."/>
            <person name="Horton D.L."/>
            <person name="Alikhan N.-F."/>
            <person name="Baker D."/>
            <person name="Gharbi K."/>
            <person name="Hall N."/>
            <person name="Watson M."/>
            <person name="Adriaenssens E.M."/>
            <person name="Foster-Nyarko E."/>
            <person name="Jarju S."/>
            <person name="Secka A."/>
            <person name="Antonio M."/>
            <person name="Oren A."/>
            <person name="Chaudhuri R."/>
            <person name="La Ragione R.M."/>
            <person name="Hildebrand F."/>
            <person name="Pallen M.J."/>
        </authorList>
    </citation>
    <scope>NUCLEOTIDE SEQUENCE [LARGE SCALE GENOMIC DNA]</scope>
    <source>
        <strain evidence="1 2">Sa3CUA8</strain>
    </source>
</reference>
<protein>
    <submittedName>
        <fullName evidence="1">Uncharacterized protein</fullName>
    </submittedName>
</protein>
<sequence length="116" mass="12784">MGIGVIMAEKVLVIENDFKLCKERVAGRNGRVARGNERVAGRNGRVARGNERVTGRNDRVARGNERVTGRNDRVARGNERVARRNDRVAAEIRIPTLSTSLNAQRSGAHQSVLVLD</sequence>
<evidence type="ECO:0000313" key="2">
    <source>
        <dbReference type="Proteomes" id="UP000659496"/>
    </source>
</evidence>
<keyword evidence="2" id="KW-1185">Reference proteome</keyword>
<dbReference type="InterPro" id="IPR011049">
    <property type="entry name" value="Serralysin-like_metalloprot_C"/>
</dbReference>
<accession>A0ABR8PLA0</accession>